<evidence type="ECO:0000256" key="1">
    <source>
        <dbReference type="ARBA" id="ARBA00004924"/>
    </source>
</evidence>
<dbReference type="InterPro" id="IPR037455">
    <property type="entry name" value="LucA/IucC-like"/>
</dbReference>
<accession>A0A4R5DM02</accession>
<evidence type="ECO:0000313" key="6">
    <source>
        <dbReference type="Proteomes" id="UP000294739"/>
    </source>
</evidence>
<comment type="pathway">
    <text evidence="1">Siderophore biosynthesis.</text>
</comment>
<sequence>MSDSPILAALTPQHWDRANRELIAKMITEFWYEEIITPAVTVDGALRLALPGGLLTGRAVRRALGWWRVDPSSLAFDGTGGDNGEDGDGASGLPDAVDVFTRLLGDADPSTVAGSVSELSSTLLSDARQLAQARPATELVDLEPVLVESQLTGHPWIVASKGRVGFSVSDLEAYPPEAGRDVQLLWLAAAPDLADVATVPGLDHHTVVREQVGPAGWEQVRARARLGGLDPDTCVYLPVHPWQWTHRIVPLHASALADGSLVFLGEGSARYRPQLAIRTMTDIDDPTRRYLKLPVSILNTSVYRGLPRERTLAAPALTSWLASVVDGDDFLRETGVILLGEVAGVSVTHPAYASLPGVPYQYTELLGAIWREPVQPYLAPGEQAVSLAALLHVDPWGGSFAEALVARSGLTAAEWVARLHGAILPPLLHVLYRYGAMFSPHGQNCMIVHRSGVPVRLVVKDFVDDLAICSELIPEHAGLTPAVRAALSDVTLDGKTLRKYLQNGLLICVYRYLAEIAADRLGVPESSFWGSARAVLSAYRSRFAGQLGDRFEMFDLETPTFPKLCLNRLRLFDRGYADDAERPVVSAVGSVANPLAPEFPG</sequence>
<evidence type="ECO:0000313" key="5">
    <source>
        <dbReference type="EMBL" id="TDE13070.1"/>
    </source>
</evidence>
<dbReference type="GO" id="GO:0019290">
    <property type="term" value="P:siderophore biosynthetic process"/>
    <property type="evidence" value="ECO:0007669"/>
    <property type="project" value="InterPro"/>
</dbReference>
<comment type="similarity">
    <text evidence="2">Belongs to the IucA/IucC family.</text>
</comment>
<dbReference type="Pfam" id="PF04183">
    <property type="entry name" value="IucA_IucC"/>
    <property type="match status" value="1"/>
</dbReference>
<dbReference type="EMBL" id="SMKZ01000006">
    <property type="protein sequence ID" value="TDE13070.1"/>
    <property type="molecule type" value="Genomic_DNA"/>
</dbReference>
<organism evidence="5 6">
    <name type="scientific">Jiangella asiatica</name>
    <dbReference type="NCBI Taxonomy" id="2530372"/>
    <lineage>
        <taxon>Bacteria</taxon>
        <taxon>Bacillati</taxon>
        <taxon>Actinomycetota</taxon>
        <taxon>Actinomycetes</taxon>
        <taxon>Jiangellales</taxon>
        <taxon>Jiangellaceae</taxon>
        <taxon>Jiangella</taxon>
    </lineage>
</organism>
<dbReference type="Gene3D" id="6.10.250.3370">
    <property type="match status" value="1"/>
</dbReference>
<dbReference type="PANTHER" id="PTHR34384:SF6">
    <property type="entry name" value="STAPHYLOFERRIN B SYNTHASE"/>
    <property type="match status" value="1"/>
</dbReference>
<gene>
    <name evidence="5" type="ORF">E1269_06670</name>
</gene>
<dbReference type="Gene3D" id="1.10.510.40">
    <property type="match status" value="1"/>
</dbReference>
<dbReference type="InterPro" id="IPR007310">
    <property type="entry name" value="Aerobactin_biosyn_IucA/IucC_N"/>
</dbReference>
<dbReference type="Gene3D" id="3.30.310.280">
    <property type="match status" value="1"/>
</dbReference>
<protein>
    <submittedName>
        <fullName evidence="5">IucA/IucC family siderophore biosynthesis protein</fullName>
    </submittedName>
</protein>
<proteinExistence type="inferred from homology"/>
<dbReference type="GO" id="GO:0016881">
    <property type="term" value="F:acid-amino acid ligase activity"/>
    <property type="evidence" value="ECO:0007669"/>
    <property type="project" value="UniProtKB-ARBA"/>
</dbReference>
<name>A0A4R5DM02_9ACTN</name>
<reference evidence="5 6" key="1">
    <citation type="submission" date="2019-03" db="EMBL/GenBank/DDBJ databases">
        <title>Draft genome sequences of novel Actinobacteria.</title>
        <authorList>
            <person name="Sahin N."/>
            <person name="Ay H."/>
            <person name="Saygin H."/>
        </authorList>
    </citation>
    <scope>NUCLEOTIDE SEQUENCE [LARGE SCALE GENOMIC DNA]</scope>
    <source>
        <strain evidence="5 6">5K138</strain>
    </source>
</reference>
<dbReference type="InParanoid" id="A0A4R5DM02"/>
<feature type="domain" description="Aerobactin siderophore biosynthesis IucA/IucC N-terminal" evidence="3">
    <location>
        <begin position="148"/>
        <end position="392"/>
    </location>
</feature>
<evidence type="ECO:0000256" key="2">
    <source>
        <dbReference type="ARBA" id="ARBA00007832"/>
    </source>
</evidence>
<dbReference type="Pfam" id="PF06276">
    <property type="entry name" value="FhuF"/>
    <property type="match status" value="1"/>
</dbReference>
<dbReference type="Proteomes" id="UP000294739">
    <property type="component" value="Unassembled WGS sequence"/>
</dbReference>
<dbReference type="OrthoDB" id="495728at2"/>
<dbReference type="RefSeq" id="WP_131892647.1">
    <property type="nucleotide sequence ID" value="NZ_SMKZ01000006.1"/>
</dbReference>
<evidence type="ECO:0000259" key="4">
    <source>
        <dbReference type="Pfam" id="PF06276"/>
    </source>
</evidence>
<dbReference type="AlphaFoldDB" id="A0A4R5DM02"/>
<evidence type="ECO:0000259" key="3">
    <source>
        <dbReference type="Pfam" id="PF04183"/>
    </source>
</evidence>
<dbReference type="PANTHER" id="PTHR34384">
    <property type="entry name" value="L-2,3-DIAMINOPROPANOATE--CITRATE LIGASE"/>
    <property type="match status" value="1"/>
</dbReference>
<dbReference type="InterPro" id="IPR022770">
    <property type="entry name" value="IucA/IucC-like_C"/>
</dbReference>
<feature type="domain" description="Aerobactin siderophore biosynthesis IucA/IucC-like C-terminal" evidence="4">
    <location>
        <begin position="414"/>
        <end position="578"/>
    </location>
</feature>
<keyword evidence="6" id="KW-1185">Reference proteome</keyword>
<comment type="caution">
    <text evidence="5">The sequence shown here is derived from an EMBL/GenBank/DDBJ whole genome shotgun (WGS) entry which is preliminary data.</text>
</comment>